<dbReference type="Pfam" id="PF00583">
    <property type="entry name" value="Acetyltransf_1"/>
    <property type="match status" value="1"/>
</dbReference>
<keyword evidence="2" id="KW-0012">Acyltransferase</keyword>
<keyword evidence="4" id="KW-0689">Ribosomal protein</keyword>
<protein>
    <submittedName>
        <fullName evidence="4">Ribosomal protein S18 acetylase RimI</fullName>
    </submittedName>
</protein>
<dbReference type="Proteomes" id="UP000183685">
    <property type="component" value="Unassembled WGS sequence"/>
</dbReference>
<dbReference type="EMBL" id="FNAK01000002">
    <property type="protein sequence ID" value="SDD53533.1"/>
    <property type="molecule type" value="Genomic_DNA"/>
</dbReference>
<keyword evidence="1" id="KW-0808">Transferase</keyword>
<dbReference type="GO" id="GO:0005840">
    <property type="term" value="C:ribosome"/>
    <property type="evidence" value="ECO:0007669"/>
    <property type="project" value="UniProtKB-KW"/>
</dbReference>
<proteinExistence type="predicted"/>
<evidence type="ECO:0000256" key="2">
    <source>
        <dbReference type="ARBA" id="ARBA00023315"/>
    </source>
</evidence>
<dbReference type="PANTHER" id="PTHR43877">
    <property type="entry name" value="AMINOALKYLPHOSPHONATE N-ACETYLTRANSFERASE-RELATED-RELATED"/>
    <property type="match status" value="1"/>
</dbReference>
<organism evidence="4 5">
    <name type="scientific">Kordiimonas lacus</name>
    <dbReference type="NCBI Taxonomy" id="637679"/>
    <lineage>
        <taxon>Bacteria</taxon>
        <taxon>Pseudomonadati</taxon>
        <taxon>Pseudomonadota</taxon>
        <taxon>Alphaproteobacteria</taxon>
        <taxon>Kordiimonadales</taxon>
        <taxon>Kordiimonadaceae</taxon>
        <taxon>Kordiimonas</taxon>
    </lineage>
</organism>
<evidence type="ECO:0000313" key="4">
    <source>
        <dbReference type="EMBL" id="SDD53533.1"/>
    </source>
</evidence>
<evidence type="ECO:0000313" key="5">
    <source>
        <dbReference type="Proteomes" id="UP000183685"/>
    </source>
</evidence>
<dbReference type="GO" id="GO:0016747">
    <property type="term" value="F:acyltransferase activity, transferring groups other than amino-acyl groups"/>
    <property type="evidence" value="ECO:0007669"/>
    <property type="project" value="InterPro"/>
</dbReference>
<dbReference type="PANTHER" id="PTHR43877:SF2">
    <property type="entry name" value="AMINOALKYLPHOSPHONATE N-ACETYLTRANSFERASE-RELATED"/>
    <property type="match status" value="1"/>
</dbReference>
<accession>A0A1G6VJH7</accession>
<dbReference type="SUPFAM" id="SSF55729">
    <property type="entry name" value="Acyl-CoA N-acyltransferases (Nat)"/>
    <property type="match status" value="1"/>
</dbReference>
<evidence type="ECO:0000256" key="1">
    <source>
        <dbReference type="ARBA" id="ARBA00022679"/>
    </source>
</evidence>
<sequence length="167" mass="18261">MTGNLVAAGKKTMTTLTIRPVEDADLPFIRSLSPTLAAKAGLSWHSDAVVQKFQDDYIDAMMAATDVRNATYVAVRGDEPLGFVHVREREDEVSGEMVATVPLLAVKDGAQGLGVGQALMAAAEDWTRANGFRLLHLEVFWNNAQGRHFYEKQGYLTETINLIKPLG</sequence>
<dbReference type="InterPro" id="IPR016181">
    <property type="entry name" value="Acyl_CoA_acyltransferase"/>
</dbReference>
<evidence type="ECO:0000259" key="3">
    <source>
        <dbReference type="PROSITE" id="PS51186"/>
    </source>
</evidence>
<dbReference type="CDD" id="cd04301">
    <property type="entry name" value="NAT_SF"/>
    <property type="match status" value="1"/>
</dbReference>
<name>A0A1G6VJH7_9PROT</name>
<dbReference type="PROSITE" id="PS51186">
    <property type="entry name" value="GNAT"/>
    <property type="match status" value="1"/>
</dbReference>
<reference evidence="4 5" key="1">
    <citation type="submission" date="2016-10" db="EMBL/GenBank/DDBJ databases">
        <authorList>
            <person name="de Groot N.N."/>
        </authorList>
    </citation>
    <scope>NUCLEOTIDE SEQUENCE [LARGE SCALE GENOMIC DNA]</scope>
    <source>
        <strain evidence="4 5">CGMCC 1.9109</strain>
    </source>
</reference>
<gene>
    <name evidence="4" type="ORF">SAMN04488071_0744</name>
</gene>
<dbReference type="STRING" id="637679.GCA_001550055_02458"/>
<dbReference type="Gene3D" id="3.40.630.30">
    <property type="match status" value="1"/>
</dbReference>
<feature type="domain" description="N-acetyltransferase" evidence="3">
    <location>
        <begin position="16"/>
        <end position="167"/>
    </location>
</feature>
<keyword evidence="5" id="KW-1185">Reference proteome</keyword>
<dbReference type="InterPro" id="IPR000182">
    <property type="entry name" value="GNAT_dom"/>
</dbReference>
<dbReference type="AlphaFoldDB" id="A0A1G6VJH7"/>
<dbReference type="InterPro" id="IPR050832">
    <property type="entry name" value="Bact_Acetyltransf"/>
</dbReference>
<keyword evidence="4" id="KW-0687">Ribonucleoprotein</keyword>